<reference evidence="1 2" key="2">
    <citation type="journal article" date="2012" name="Eukaryot. Cell">
        <title>Genome update of Botrytis cinerea strains B05.10 and T4.</title>
        <authorList>
            <person name="Staats M."/>
            <person name="van Kan J.A."/>
        </authorList>
    </citation>
    <scope>NUCLEOTIDE SEQUENCE [LARGE SCALE GENOMIC DNA]</scope>
    <source>
        <strain evidence="1 2">B05.10</strain>
    </source>
</reference>
<dbReference type="OrthoDB" id="3537331at2759"/>
<protein>
    <submittedName>
        <fullName evidence="1">Uncharacterized protein</fullName>
    </submittedName>
</protein>
<dbReference type="AlphaFoldDB" id="A0A384JS60"/>
<gene>
    <name evidence="1" type="ORF">BCIN_09g02380</name>
</gene>
<evidence type="ECO:0000313" key="1">
    <source>
        <dbReference type="EMBL" id="ATZ53373.1"/>
    </source>
</evidence>
<dbReference type="KEGG" id="bfu:BCIN_09g02380"/>
<reference evidence="1 2" key="3">
    <citation type="journal article" date="2017" name="Mol. Plant Pathol.">
        <title>A gapless genome sequence of the fungus Botrytis cinerea.</title>
        <authorList>
            <person name="Van Kan J.A."/>
            <person name="Stassen J.H."/>
            <person name="Mosbach A."/>
            <person name="Van Der Lee T.A."/>
            <person name="Faino L."/>
            <person name="Farmer A.D."/>
            <person name="Papasotiriou D.G."/>
            <person name="Zhou S."/>
            <person name="Seidl M.F."/>
            <person name="Cottam E."/>
            <person name="Edel D."/>
            <person name="Hahn M."/>
            <person name="Schwartz D.C."/>
            <person name="Dietrich R.A."/>
            <person name="Widdison S."/>
            <person name="Scalliet G."/>
        </authorList>
    </citation>
    <scope>NUCLEOTIDE SEQUENCE [LARGE SCALE GENOMIC DNA]</scope>
    <source>
        <strain evidence="1 2">B05.10</strain>
    </source>
</reference>
<keyword evidence="2" id="KW-1185">Reference proteome</keyword>
<proteinExistence type="predicted"/>
<organism evidence="1 2">
    <name type="scientific">Botryotinia fuckeliana (strain B05.10)</name>
    <name type="common">Noble rot fungus</name>
    <name type="synonym">Botrytis cinerea</name>
    <dbReference type="NCBI Taxonomy" id="332648"/>
    <lineage>
        <taxon>Eukaryota</taxon>
        <taxon>Fungi</taxon>
        <taxon>Dikarya</taxon>
        <taxon>Ascomycota</taxon>
        <taxon>Pezizomycotina</taxon>
        <taxon>Leotiomycetes</taxon>
        <taxon>Helotiales</taxon>
        <taxon>Sclerotiniaceae</taxon>
        <taxon>Botrytis</taxon>
    </lineage>
</organism>
<reference evidence="1 2" key="1">
    <citation type="journal article" date="2011" name="PLoS Genet.">
        <title>Genomic analysis of the necrotrophic fungal pathogens Sclerotinia sclerotiorum and Botrytis cinerea.</title>
        <authorList>
            <person name="Amselem J."/>
            <person name="Cuomo C.A."/>
            <person name="van Kan J.A."/>
            <person name="Viaud M."/>
            <person name="Benito E.P."/>
            <person name="Couloux A."/>
            <person name="Coutinho P.M."/>
            <person name="de Vries R.P."/>
            <person name="Dyer P.S."/>
            <person name="Fillinger S."/>
            <person name="Fournier E."/>
            <person name="Gout L."/>
            <person name="Hahn M."/>
            <person name="Kohn L."/>
            <person name="Lapalu N."/>
            <person name="Plummer K.M."/>
            <person name="Pradier J.M."/>
            <person name="Quevillon E."/>
            <person name="Sharon A."/>
            <person name="Simon A."/>
            <person name="ten Have A."/>
            <person name="Tudzynski B."/>
            <person name="Tudzynski P."/>
            <person name="Wincker P."/>
            <person name="Andrew M."/>
            <person name="Anthouard V."/>
            <person name="Beever R.E."/>
            <person name="Beffa R."/>
            <person name="Benoit I."/>
            <person name="Bouzid O."/>
            <person name="Brault B."/>
            <person name="Chen Z."/>
            <person name="Choquer M."/>
            <person name="Collemare J."/>
            <person name="Cotton P."/>
            <person name="Danchin E.G."/>
            <person name="Da Silva C."/>
            <person name="Gautier A."/>
            <person name="Giraud C."/>
            <person name="Giraud T."/>
            <person name="Gonzalez C."/>
            <person name="Grossetete S."/>
            <person name="Guldener U."/>
            <person name="Henrissat B."/>
            <person name="Howlett B.J."/>
            <person name="Kodira C."/>
            <person name="Kretschmer M."/>
            <person name="Lappartient A."/>
            <person name="Leroch M."/>
            <person name="Levis C."/>
            <person name="Mauceli E."/>
            <person name="Neuveglise C."/>
            <person name="Oeser B."/>
            <person name="Pearson M."/>
            <person name="Poulain J."/>
            <person name="Poussereau N."/>
            <person name="Quesneville H."/>
            <person name="Rascle C."/>
            <person name="Schumacher J."/>
            <person name="Segurens B."/>
            <person name="Sexton A."/>
            <person name="Silva E."/>
            <person name="Sirven C."/>
            <person name="Soanes D.M."/>
            <person name="Talbot N.J."/>
            <person name="Templeton M."/>
            <person name="Yandava C."/>
            <person name="Yarden O."/>
            <person name="Zeng Q."/>
            <person name="Rollins J.A."/>
            <person name="Lebrun M.H."/>
            <person name="Dickman M."/>
        </authorList>
    </citation>
    <scope>NUCLEOTIDE SEQUENCE [LARGE SCALE GENOMIC DNA]</scope>
    <source>
        <strain evidence="1 2">B05.10</strain>
    </source>
</reference>
<sequence>MGKNINARMAPKSWALWSKPEGKVMSNKTCIKADKRDITLLVLLLRHRITPPVPYIIITEIILSMSPDTYQDLCRKNCRLENLTEEQQYHWFAWWCKEMEKKEIMKGGGRWVAAVNWENERIKEICGCLRDQLQGRGPVFELVDQEGVNRLKLQVGQKKLLIKQNKILKEKEEFIRAQEDQSTLQADWYLKNDCAYNSDRIKIIRVCTDQHFSGRHGSVPDLTHLNPKSVIGQGYPMDDFLRPFDDDLRSWNSTFDTASTILAPSTHSSSASLTAWSNSSTITSSIMPLGYTDEEDKILKKVDENKATKEFEKIMEFKEAMRNKLDKLDMAEKEGRLVNAWMMTDSMVEVC</sequence>
<dbReference type="GeneID" id="5435111"/>
<accession>A0A384JS60</accession>
<dbReference type="RefSeq" id="XP_024550776.1">
    <property type="nucleotide sequence ID" value="XM_024694983.1"/>
</dbReference>
<dbReference type="Proteomes" id="UP000001798">
    <property type="component" value="Chromosome 9"/>
</dbReference>
<dbReference type="VEuPathDB" id="FungiDB:Bcin09g02380"/>
<evidence type="ECO:0000313" key="2">
    <source>
        <dbReference type="Proteomes" id="UP000001798"/>
    </source>
</evidence>
<name>A0A384JS60_BOTFB</name>
<dbReference type="EMBL" id="CP009813">
    <property type="protein sequence ID" value="ATZ53373.1"/>
    <property type="molecule type" value="Genomic_DNA"/>
</dbReference>